<organism evidence="2 3">
    <name type="scientific">Streptomyces avermitilis (strain ATCC 31267 / DSM 46492 / JCM 5070 / NBRC 14893 / NCIMB 12804 / NRRL 8165 / MA-4680)</name>
    <dbReference type="NCBI Taxonomy" id="227882"/>
    <lineage>
        <taxon>Bacteria</taxon>
        <taxon>Bacillati</taxon>
        <taxon>Actinomycetota</taxon>
        <taxon>Actinomycetes</taxon>
        <taxon>Kitasatosporales</taxon>
        <taxon>Streptomycetaceae</taxon>
        <taxon>Streptomyces</taxon>
    </lineage>
</organism>
<accession>Q82F13</accession>
<evidence type="ECO:0000313" key="2">
    <source>
        <dbReference type="EMBL" id="BAC72162.1"/>
    </source>
</evidence>
<dbReference type="Proteomes" id="UP000000428">
    <property type="component" value="Chromosome"/>
</dbReference>
<dbReference type="HOGENOM" id="CLU_1676801_0_0_11"/>
<feature type="compositionally biased region" description="Basic and acidic residues" evidence="1">
    <location>
        <begin position="33"/>
        <end position="66"/>
    </location>
</feature>
<dbReference type="EMBL" id="BA000030">
    <property type="protein sequence ID" value="BAC72162.1"/>
    <property type="molecule type" value="Genomic_DNA"/>
</dbReference>
<reference evidence="2 3" key="1">
    <citation type="journal article" date="2001" name="Proc. Natl. Acad. Sci. U.S.A.">
        <title>Genome sequence of an industrial microorganism Streptomyces avermitilis: deducing the ability of producing secondary metabolites.</title>
        <authorList>
            <person name="Omura S."/>
            <person name="Ikeda H."/>
            <person name="Ishikawa J."/>
            <person name="Hanamoto A."/>
            <person name="Takahashi C."/>
            <person name="Shinose M."/>
            <person name="Takahashi Y."/>
            <person name="Horikawa H."/>
            <person name="Nakazawa H."/>
            <person name="Osonoe T."/>
            <person name="Kikuchi H."/>
            <person name="Shiba T."/>
            <person name="Sakaki Y."/>
            <person name="Hattori M."/>
        </authorList>
    </citation>
    <scope>NUCLEOTIDE SEQUENCE [LARGE SCALE GENOMIC DNA]</scope>
    <source>
        <strain evidence="3">ATCC 31267 / DSM 46492 / JCM 5070 / NBRC 14893 / NCIMB 12804 / NRRL 8165 / MA-4680</strain>
    </source>
</reference>
<reference evidence="2 3" key="2">
    <citation type="journal article" date="2003" name="Nat. Biotechnol.">
        <title>Complete genome sequence and comparative analysis of the industrial microorganism Streptomyces avermitilis.</title>
        <authorList>
            <person name="Ikeda H."/>
            <person name="Ishikawa J."/>
            <person name="Hanamoto A."/>
            <person name="Shinose M."/>
            <person name="Kikuchi H."/>
            <person name="Shiba T."/>
            <person name="Sakaki Y."/>
            <person name="Hattori M."/>
            <person name="Omura S."/>
        </authorList>
    </citation>
    <scope>NUCLEOTIDE SEQUENCE [LARGE SCALE GENOMIC DNA]</scope>
    <source>
        <strain evidence="3">ATCC 31267 / DSM 46492 / JCM 5070 / NBRC 14893 / NCIMB 12804 / NRRL 8165 / MA-4680</strain>
    </source>
</reference>
<feature type="compositionally biased region" description="Basic and acidic residues" evidence="1">
    <location>
        <begin position="146"/>
        <end position="157"/>
    </location>
</feature>
<protein>
    <submittedName>
        <fullName evidence="2">Uncharacterized protein</fullName>
    </submittedName>
</protein>
<dbReference type="AlphaFoldDB" id="Q82F13"/>
<feature type="compositionally biased region" description="Low complexity" evidence="1">
    <location>
        <begin position="1"/>
        <end position="12"/>
    </location>
</feature>
<feature type="region of interest" description="Disordered" evidence="1">
    <location>
        <begin position="134"/>
        <end position="157"/>
    </location>
</feature>
<proteinExistence type="predicted"/>
<sequence length="157" mass="17014">MPASAPVSSSVAQQTRAAPVRGRFRPMTSEATYRPDRAEADDRPEAHDRPEAEDRSRTEDRPHAVDRPQGVDGQPDKQGRVEVRLVSEDPAAARRVADALRLLFSGGEQRSYPAGVTGTGARLHLTLDASRAAGPLRSWLDSSRPPADRTHQGETAS</sequence>
<keyword evidence="3" id="KW-1185">Reference proteome</keyword>
<evidence type="ECO:0000313" key="3">
    <source>
        <dbReference type="Proteomes" id="UP000000428"/>
    </source>
</evidence>
<dbReference type="KEGG" id="sma:SAVERM_4450"/>
<gene>
    <name evidence="2" type="ORF">SAVERM_4450</name>
</gene>
<reference evidence="2 3" key="3">
    <citation type="journal article" date="2014" name="J. Ind. Microbiol. Biotechnol.">
        <title>Genome mining of the Streptomyces avermitilis genome and development of genome-minimized hosts for heterologous expression of biosynthetic gene clusters.</title>
        <authorList>
            <person name="Ikeda H."/>
            <person name="Shin-ya K."/>
            <person name="Omura S."/>
        </authorList>
    </citation>
    <scope>NUCLEOTIDE SEQUENCE [LARGE SCALE GENOMIC DNA]</scope>
    <source>
        <strain evidence="3">ATCC 31267 / DSM 46492 / JCM 5070 / NBRC 14893 / NCIMB 12804 / NRRL 8165 / MA-4680</strain>
    </source>
</reference>
<feature type="compositionally biased region" description="Basic and acidic residues" evidence="1">
    <location>
        <begin position="74"/>
        <end position="92"/>
    </location>
</feature>
<name>Q82F13_STRAW</name>
<feature type="region of interest" description="Disordered" evidence="1">
    <location>
        <begin position="1"/>
        <end position="92"/>
    </location>
</feature>
<evidence type="ECO:0000256" key="1">
    <source>
        <dbReference type="SAM" id="MobiDB-lite"/>
    </source>
</evidence>